<dbReference type="EMBL" id="BGZK01000717">
    <property type="protein sequence ID" value="GBP57465.1"/>
    <property type="molecule type" value="Genomic_DNA"/>
</dbReference>
<name>A0A4C1X5I3_EUMVA</name>
<reference evidence="1 2" key="1">
    <citation type="journal article" date="2019" name="Commun. Biol.">
        <title>The bagworm genome reveals a unique fibroin gene that provides high tensile strength.</title>
        <authorList>
            <person name="Kono N."/>
            <person name="Nakamura H."/>
            <person name="Ohtoshi R."/>
            <person name="Tomita M."/>
            <person name="Numata K."/>
            <person name="Arakawa K."/>
        </authorList>
    </citation>
    <scope>NUCLEOTIDE SEQUENCE [LARGE SCALE GENOMIC DNA]</scope>
</reference>
<dbReference type="AlphaFoldDB" id="A0A4C1X5I3"/>
<gene>
    <name evidence="1" type="ORF">EVAR_36117_1</name>
</gene>
<evidence type="ECO:0000313" key="1">
    <source>
        <dbReference type="EMBL" id="GBP57465.1"/>
    </source>
</evidence>
<organism evidence="1 2">
    <name type="scientific">Eumeta variegata</name>
    <name type="common">Bagworm moth</name>
    <name type="synonym">Eumeta japonica</name>
    <dbReference type="NCBI Taxonomy" id="151549"/>
    <lineage>
        <taxon>Eukaryota</taxon>
        <taxon>Metazoa</taxon>
        <taxon>Ecdysozoa</taxon>
        <taxon>Arthropoda</taxon>
        <taxon>Hexapoda</taxon>
        <taxon>Insecta</taxon>
        <taxon>Pterygota</taxon>
        <taxon>Neoptera</taxon>
        <taxon>Endopterygota</taxon>
        <taxon>Lepidoptera</taxon>
        <taxon>Glossata</taxon>
        <taxon>Ditrysia</taxon>
        <taxon>Tineoidea</taxon>
        <taxon>Psychidae</taxon>
        <taxon>Oiketicinae</taxon>
        <taxon>Eumeta</taxon>
    </lineage>
</organism>
<dbReference type="Proteomes" id="UP000299102">
    <property type="component" value="Unassembled WGS sequence"/>
</dbReference>
<protein>
    <submittedName>
        <fullName evidence="1">Uncharacterized protein</fullName>
    </submittedName>
</protein>
<accession>A0A4C1X5I3</accession>
<proteinExistence type="predicted"/>
<keyword evidence="2" id="KW-1185">Reference proteome</keyword>
<comment type="caution">
    <text evidence="1">The sequence shown here is derived from an EMBL/GenBank/DDBJ whole genome shotgun (WGS) entry which is preliminary data.</text>
</comment>
<sequence length="328" mass="36749">MIKNAHKKCWPTGESKSISAAFEHDLIKWARRSLHIITVPVNDLKLEDANVSRASVCCARADRSSIFFDIIFLENPNARAQAGSRRAVGGRARTRDTLTFQYESLWLRTTSQKYATFLHENRTPTTKSRHKRMCRGRPRYNITIDGNLKASSYIFIHSTSLYCRCAVDIHGNSITVKMVKEPNVDICSDRRNFVFAPGNATKTLKTTLLKLRSSRSHHGIIAGEINVEHINLAVAVVIRYSIAHSYEAYRSCTLRMRADLFRDSFLCAPYPRRLQLAVVPNLSSSGHCRGIANLGGARAPAGRCPLSRRYEADAAISPRADSVDSARL</sequence>
<evidence type="ECO:0000313" key="2">
    <source>
        <dbReference type="Proteomes" id="UP000299102"/>
    </source>
</evidence>